<feature type="compositionally biased region" description="Low complexity" evidence="1">
    <location>
        <begin position="209"/>
        <end position="223"/>
    </location>
</feature>
<feature type="compositionally biased region" description="Polar residues" evidence="1">
    <location>
        <begin position="177"/>
        <end position="198"/>
    </location>
</feature>
<accession>A0A1G4ICE4</accession>
<evidence type="ECO:0000256" key="1">
    <source>
        <dbReference type="SAM" id="MobiDB-lite"/>
    </source>
</evidence>
<feature type="compositionally biased region" description="Gly residues" evidence="1">
    <location>
        <begin position="237"/>
        <end position="246"/>
    </location>
</feature>
<dbReference type="EMBL" id="CZPT02001289">
    <property type="protein sequence ID" value="SCU69688.1"/>
    <property type="molecule type" value="Genomic_DNA"/>
</dbReference>
<reference evidence="2" key="1">
    <citation type="submission" date="2016-09" db="EMBL/GenBank/DDBJ databases">
        <authorList>
            <person name="Hebert L."/>
            <person name="Moumen B."/>
        </authorList>
    </citation>
    <scope>NUCLEOTIDE SEQUENCE [LARGE SCALE GENOMIC DNA]</scope>
    <source>
        <strain evidence="2">OVI</strain>
    </source>
</reference>
<organism evidence="2 3">
    <name type="scientific">Trypanosoma equiperdum</name>
    <dbReference type="NCBI Taxonomy" id="5694"/>
    <lineage>
        <taxon>Eukaryota</taxon>
        <taxon>Discoba</taxon>
        <taxon>Euglenozoa</taxon>
        <taxon>Kinetoplastea</taxon>
        <taxon>Metakinetoplastina</taxon>
        <taxon>Trypanosomatida</taxon>
        <taxon>Trypanosomatidae</taxon>
        <taxon>Trypanosoma</taxon>
    </lineage>
</organism>
<evidence type="ECO:0000313" key="2">
    <source>
        <dbReference type="EMBL" id="SCU69688.1"/>
    </source>
</evidence>
<dbReference type="GeneID" id="92375197"/>
<feature type="region of interest" description="Disordered" evidence="1">
    <location>
        <begin position="160"/>
        <end position="261"/>
    </location>
</feature>
<gene>
    <name evidence="2" type="ORF">TEOVI_000125700</name>
</gene>
<evidence type="ECO:0000313" key="3">
    <source>
        <dbReference type="Proteomes" id="UP000195570"/>
    </source>
</evidence>
<dbReference type="AlphaFoldDB" id="A0A1G4ICE4"/>
<dbReference type="VEuPathDB" id="TriTrypDB:TEOVI_000125700"/>
<sequence>MLANYDYESDLRGRTDELGRAQHVDAYDKHPTFLESPYAGQEDLLRDVPQSYMDGPPPGYGGHDAYEHVDMNGGGYDLPSQPQAQTQAVDTRRLSKDRLARGGLNIFSWNTDAPTLNHPREVRERDCAELQRLRPVDSAAQRDKEVREKFEGNTQSRFLCFSESDSPGKRRGVRVFNPNSKNGNLNSGTGHENPMQNRFNEEPQPFKIRQQQPRPLPQQNLPPAGRATHSNRQESGGIPGFAGMGEGRQHNVRRGRGSYRG</sequence>
<protein>
    <submittedName>
        <fullName evidence="2">Uncharacterized protein</fullName>
    </submittedName>
</protein>
<keyword evidence="3" id="KW-1185">Reference proteome</keyword>
<name>A0A1G4ICE4_TRYEQ</name>
<dbReference type="Proteomes" id="UP000195570">
    <property type="component" value="Unassembled WGS sequence"/>
</dbReference>
<comment type="caution">
    <text evidence="2">The sequence shown here is derived from an EMBL/GenBank/DDBJ whole genome shotgun (WGS) entry which is preliminary data.</text>
</comment>
<proteinExistence type="predicted"/>
<feature type="compositionally biased region" description="Basic residues" evidence="1">
    <location>
        <begin position="250"/>
        <end position="261"/>
    </location>
</feature>
<dbReference type="RefSeq" id="XP_067080604.1">
    <property type="nucleotide sequence ID" value="XM_067224503.1"/>
</dbReference>